<comment type="caution">
    <text evidence="1">The sequence shown here is derived from an EMBL/GenBank/DDBJ whole genome shotgun (WGS) entry which is preliminary data.</text>
</comment>
<dbReference type="AlphaFoldDB" id="A0AAD3HCC5"/>
<keyword evidence="2" id="KW-1185">Reference proteome</keyword>
<accession>A0AAD3HCC5</accession>
<dbReference type="EMBL" id="BLLK01000060">
    <property type="protein sequence ID" value="GFH57918.1"/>
    <property type="molecule type" value="Genomic_DNA"/>
</dbReference>
<proteinExistence type="predicted"/>
<protein>
    <submittedName>
        <fullName evidence="1">Uncharacterized protein</fullName>
    </submittedName>
</protein>
<sequence>MGPLGLNWTIAGRSAHTCHIFVAENITNKDVFGEINSYSTSLDKHTDAVQKFEPINDLLKAIQKEEDKQDKICQRARLDPSKESFFPNEQLSYSSKQGYMEPLLPTMRHHKICVDIKKYMTNIDYIVHDFETMCKNLKPYSKRVFIDMGASLDFHEDDQPVVRLLSLYEKFGFVFDHIYAFEINPYDANDVYKKLLPEKYMGSYHWINVGVSDKKEDRLNPLYSILKTFEEDDFVVVKLDIDSPTIERNLANTLRENDDISRLVDQFYFEHHVFQREMHPYWLGTMRGTIEESFKLFHDLRKKGIAAHYWV</sequence>
<organism evidence="1 2">
    <name type="scientific">Chaetoceros tenuissimus</name>
    <dbReference type="NCBI Taxonomy" id="426638"/>
    <lineage>
        <taxon>Eukaryota</taxon>
        <taxon>Sar</taxon>
        <taxon>Stramenopiles</taxon>
        <taxon>Ochrophyta</taxon>
        <taxon>Bacillariophyta</taxon>
        <taxon>Coscinodiscophyceae</taxon>
        <taxon>Chaetocerotophycidae</taxon>
        <taxon>Chaetocerotales</taxon>
        <taxon>Chaetocerotaceae</taxon>
        <taxon>Chaetoceros</taxon>
    </lineage>
</organism>
<gene>
    <name evidence="1" type="ORF">CTEN210_14394</name>
</gene>
<dbReference type="Proteomes" id="UP001054902">
    <property type="component" value="Unassembled WGS sequence"/>
</dbReference>
<name>A0AAD3HCC5_9STRA</name>
<evidence type="ECO:0000313" key="2">
    <source>
        <dbReference type="Proteomes" id="UP001054902"/>
    </source>
</evidence>
<evidence type="ECO:0000313" key="1">
    <source>
        <dbReference type="EMBL" id="GFH57918.1"/>
    </source>
</evidence>
<reference evidence="1 2" key="1">
    <citation type="journal article" date="2021" name="Sci. Rep.">
        <title>The genome of the diatom Chaetoceros tenuissimus carries an ancient integrated fragment of an extant virus.</title>
        <authorList>
            <person name="Hongo Y."/>
            <person name="Kimura K."/>
            <person name="Takaki Y."/>
            <person name="Yoshida Y."/>
            <person name="Baba S."/>
            <person name="Kobayashi G."/>
            <person name="Nagasaki K."/>
            <person name="Hano T."/>
            <person name="Tomaru Y."/>
        </authorList>
    </citation>
    <scope>NUCLEOTIDE SEQUENCE [LARGE SCALE GENOMIC DNA]</scope>
    <source>
        <strain evidence="1 2">NIES-3715</strain>
    </source>
</reference>